<evidence type="ECO:0000256" key="4">
    <source>
        <dbReference type="ARBA" id="ARBA00040604"/>
    </source>
</evidence>
<evidence type="ECO:0000256" key="5">
    <source>
        <dbReference type="SAM" id="MobiDB-lite"/>
    </source>
</evidence>
<evidence type="ECO:0000313" key="7">
    <source>
        <dbReference type="EMBL" id="ETB60248.1"/>
    </source>
</evidence>
<evidence type="ECO:0000256" key="3">
    <source>
        <dbReference type="ARBA" id="ARBA00023128"/>
    </source>
</evidence>
<evidence type="ECO:0000313" key="8">
    <source>
        <dbReference type="Proteomes" id="UP000018538"/>
    </source>
</evidence>
<feature type="domain" description="TLDc" evidence="6">
    <location>
        <begin position="676"/>
        <end position="1039"/>
    </location>
</feature>
<keyword evidence="3" id="KW-0496">Mitochondrion</keyword>
<comment type="subcellular location">
    <subcellularLocation>
        <location evidence="1">Mitochondrion</location>
    </subcellularLocation>
</comment>
<dbReference type="GO" id="GO:0005739">
    <property type="term" value="C:mitochondrion"/>
    <property type="evidence" value="ECO:0007669"/>
    <property type="project" value="UniProtKB-SubCell"/>
</dbReference>
<feature type="region of interest" description="Disordered" evidence="5">
    <location>
        <begin position="895"/>
        <end position="963"/>
    </location>
</feature>
<name>V7PPJ3_PLAYE</name>
<feature type="region of interest" description="Disordered" evidence="5">
    <location>
        <begin position="801"/>
        <end position="841"/>
    </location>
</feature>
<comment type="similarity">
    <text evidence="2">Belongs to the OXR1 family.</text>
</comment>
<evidence type="ECO:0000259" key="6">
    <source>
        <dbReference type="PROSITE" id="PS51886"/>
    </source>
</evidence>
<evidence type="ECO:0000256" key="2">
    <source>
        <dbReference type="ARBA" id="ARBA00009540"/>
    </source>
</evidence>
<dbReference type="PANTHER" id="PTHR23354:SF62">
    <property type="entry name" value="MUSTARD, ISOFORM V"/>
    <property type="match status" value="1"/>
</dbReference>
<gene>
    <name evidence="7" type="ORF">YYC_02569</name>
</gene>
<protein>
    <recommendedName>
        <fullName evidence="4">Oxidation resistance protein 1</fullName>
    </recommendedName>
</protein>
<dbReference type="PANTHER" id="PTHR23354">
    <property type="entry name" value="NUCLEOLAR PROTEIN 7/ESTROGEN RECEPTOR COACTIVATOR-RELATED"/>
    <property type="match status" value="1"/>
</dbReference>
<dbReference type="EMBL" id="KI635763">
    <property type="protein sequence ID" value="ETB60248.1"/>
    <property type="molecule type" value="Genomic_DNA"/>
</dbReference>
<dbReference type="InterPro" id="IPR006571">
    <property type="entry name" value="TLDc_dom"/>
</dbReference>
<sequence>MDERQISDKIKVLNVFQNEEITNKSQVPNKFEFEKGVIRNAIISPTSSKSIKNEKMKKNCIIFREQCEYCLTDFSISGYLILTKESLLFEPDLRDKHVIKNGIGTYQIFIDLYDIYECAHIVIPTKYTYLYNNDDTCGFIQILLKSIYIEETKILANKKSNSNGYFYTNVNNKESSNSSLSSPTLNIFNNNNNIYDSNNNNNNNYDDNNKQKGMSYYKYISKSLSYVLNLAQPLVQNAPFKGYKINQPNLANNQANFANPTNLANNQANFANQPNLANLSRHIIHEEIENEPFQETNNQTELTSKSKRNSFIHFDISSPKNNIIEHMHDSDLKIYQNINEINYSQAISSHPNITYKNNYNSVNYSSYNLKSDNNNNNSNVFNKSKKNSYPIIKKNNFSPKNGNIYPARKTVPSEKIIKNNILTYLNLQNYNKINTKLNDENREKYELDTDNNTNIEKEKTNTTIQNCEFNNFDESSYVHIDQIKREDANNLISGNNDGNNLINGNNDGNNNSGNNNDACTRQSQNVIEMGPNQSISKTTEEIEYNNEQENKIIKIKSLQGNIENDESHKKVNKKYEEKCFILFRFFNNNTAYETTTKIITEIDNVKKSENKIKKTISSVPFTSNKLLKHIIKQSLIYQESTDSKQESLTANPMNDIKDFKSLALEPKLDYVNDAVKLLTKDISKQINYYLPPTLSIKVWKLAFCSSIHGVSFKTLYRSVANKGSIILLISDMNNVLFGCFLDKLQCDTCYYGSGENFLFTFKNKSHNSNSENSKKNVEKKTNRNYYDSNICETDTENLIMSTESSKKEDEKSEREDEKTMSITKEDEQNKDPIKSDYIIDPNCPEHEKMTLINKLNTRYEGNFEKLTKNNLSQEIQQDDIIEYDNKSKNQTHYYDFKINNDNDNNKNDTTNSSNSSSDSYGTSNFFPKNEKNANKISKNSNNNNSKNKNKNKNKFGINERENKANDTPSIQVYNWTTRNNYYVYSDERSITIGGGDNYALVINDDLCKGQTNKSTTYDNDLLTYDEEFEIQFLQLWIFDDT</sequence>
<reference evidence="7 8" key="1">
    <citation type="submission" date="2013-11" db="EMBL/GenBank/DDBJ databases">
        <title>The Genome Sequence of Plasmodium yoelii 17X.</title>
        <authorList>
            <consortium name="The Broad Institute Genomics Platform"/>
            <consortium name="The Broad Institute Genome Sequencing Center for Infectious Disease"/>
            <person name="Neafsey D."/>
            <person name="Adams J."/>
            <person name="Walker B."/>
            <person name="Young S.K."/>
            <person name="Zeng Q."/>
            <person name="Gargeya S."/>
            <person name="Fitzgerald M."/>
            <person name="Haas B."/>
            <person name="Abouelleil A."/>
            <person name="Alvarado L."/>
            <person name="Chapman S.B."/>
            <person name="Gainer-Dewar J."/>
            <person name="Goldberg J."/>
            <person name="Griggs A."/>
            <person name="Gujja S."/>
            <person name="Hansen M."/>
            <person name="Howarth C."/>
            <person name="Imamovic A."/>
            <person name="Ireland A."/>
            <person name="Larimer J."/>
            <person name="McCowan C."/>
            <person name="Murphy C."/>
            <person name="Pearson M."/>
            <person name="Poon T.W."/>
            <person name="Priest M."/>
            <person name="Roberts A."/>
            <person name="Saif S."/>
            <person name="Shea T."/>
            <person name="Sykes S."/>
            <person name="Wortman J."/>
            <person name="Nusbaum C."/>
            <person name="Birren B."/>
        </authorList>
    </citation>
    <scope>NUCLEOTIDE SEQUENCE [LARGE SCALE GENOMIC DNA]</scope>
    <source>
        <strain evidence="7 8">17X</strain>
    </source>
</reference>
<feature type="compositionally biased region" description="Low complexity" evidence="5">
    <location>
        <begin position="907"/>
        <end position="924"/>
    </location>
</feature>
<keyword evidence="8" id="KW-1185">Reference proteome</keyword>
<proteinExistence type="inferred from homology"/>
<evidence type="ECO:0000256" key="1">
    <source>
        <dbReference type="ARBA" id="ARBA00004173"/>
    </source>
</evidence>
<feature type="compositionally biased region" description="Basic and acidic residues" evidence="5">
    <location>
        <begin position="804"/>
        <end position="834"/>
    </location>
</feature>
<dbReference type="SMART" id="SM00584">
    <property type="entry name" value="TLDc"/>
    <property type="match status" value="1"/>
</dbReference>
<accession>V7PPJ3</accession>
<dbReference type="Proteomes" id="UP000018538">
    <property type="component" value="Unassembled WGS sequence"/>
</dbReference>
<dbReference type="Pfam" id="PF07534">
    <property type="entry name" value="TLD"/>
    <property type="match status" value="2"/>
</dbReference>
<dbReference type="AlphaFoldDB" id="V7PPJ3"/>
<dbReference type="OrthoDB" id="26679at2759"/>
<feature type="compositionally biased region" description="Low complexity" evidence="5">
    <location>
        <begin position="934"/>
        <end position="946"/>
    </location>
</feature>
<feature type="compositionally biased region" description="Basic and acidic residues" evidence="5">
    <location>
        <begin position="895"/>
        <end position="906"/>
    </location>
</feature>
<organism evidence="7 8">
    <name type="scientific">Plasmodium yoelii 17X</name>
    <dbReference type="NCBI Taxonomy" id="1323249"/>
    <lineage>
        <taxon>Eukaryota</taxon>
        <taxon>Sar</taxon>
        <taxon>Alveolata</taxon>
        <taxon>Apicomplexa</taxon>
        <taxon>Aconoidasida</taxon>
        <taxon>Haemosporida</taxon>
        <taxon>Plasmodiidae</taxon>
        <taxon>Plasmodium</taxon>
        <taxon>Plasmodium (Vinckeia)</taxon>
    </lineage>
</organism>
<dbReference type="PROSITE" id="PS51886">
    <property type="entry name" value="TLDC"/>
    <property type="match status" value="1"/>
</dbReference>